<feature type="region of interest" description="Disordered" evidence="2">
    <location>
        <begin position="1"/>
        <end position="205"/>
    </location>
</feature>
<organism evidence="5 6">
    <name type="scientific">Plectosphaerella plurivora</name>
    <dbReference type="NCBI Taxonomy" id="936078"/>
    <lineage>
        <taxon>Eukaryota</taxon>
        <taxon>Fungi</taxon>
        <taxon>Dikarya</taxon>
        <taxon>Ascomycota</taxon>
        <taxon>Pezizomycotina</taxon>
        <taxon>Sordariomycetes</taxon>
        <taxon>Hypocreomycetidae</taxon>
        <taxon>Glomerellales</taxon>
        <taxon>Plectosphaerellaceae</taxon>
        <taxon>Plectosphaerella</taxon>
    </lineage>
</organism>
<proteinExistence type="predicted"/>
<evidence type="ECO:0000313" key="5">
    <source>
        <dbReference type="EMBL" id="KAH6693833.1"/>
    </source>
</evidence>
<evidence type="ECO:0000259" key="4">
    <source>
        <dbReference type="Pfam" id="PF06722"/>
    </source>
</evidence>
<dbReference type="PANTHER" id="PTHR48050:SF5">
    <property type="entry name" value="UDP-GLUCOSE,STEROL TRANSFERASE"/>
    <property type="match status" value="1"/>
</dbReference>
<feature type="domain" description="Glycosyltransferase family 28 N-terminal" evidence="3">
    <location>
        <begin position="286"/>
        <end position="447"/>
    </location>
</feature>
<feature type="compositionally biased region" description="Polar residues" evidence="2">
    <location>
        <begin position="101"/>
        <end position="111"/>
    </location>
</feature>
<dbReference type="Gene3D" id="3.40.50.2000">
    <property type="entry name" value="Glycogen Phosphorylase B"/>
    <property type="match status" value="2"/>
</dbReference>
<feature type="compositionally biased region" description="Basic and acidic residues" evidence="2">
    <location>
        <begin position="1176"/>
        <end position="1187"/>
    </location>
</feature>
<feature type="compositionally biased region" description="Polar residues" evidence="2">
    <location>
        <begin position="1"/>
        <end position="11"/>
    </location>
</feature>
<feature type="compositionally biased region" description="Basic and acidic residues" evidence="2">
    <location>
        <begin position="852"/>
        <end position="866"/>
    </location>
</feature>
<feature type="compositionally biased region" description="Polar residues" evidence="2">
    <location>
        <begin position="867"/>
        <end position="882"/>
    </location>
</feature>
<dbReference type="EMBL" id="JAGSXJ010000003">
    <property type="protein sequence ID" value="KAH6693833.1"/>
    <property type="molecule type" value="Genomic_DNA"/>
</dbReference>
<gene>
    <name evidence="5" type="ORF">F5X68DRAFT_164724</name>
</gene>
<dbReference type="InterPro" id="IPR050426">
    <property type="entry name" value="Glycosyltransferase_28"/>
</dbReference>
<dbReference type="OrthoDB" id="5835829at2759"/>
<feature type="compositionally biased region" description="Low complexity" evidence="2">
    <location>
        <begin position="1157"/>
        <end position="1167"/>
    </location>
</feature>
<dbReference type="GO" id="GO:0005975">
    <property type="term" value="P:carbohydrate metabolic process"/>
    <property type="evidence" value="ECO:0007669"/>
    <property type="project" value="InterPro"/>
</dbReference>
<feature type="region of interest" description="Disordered" evidence="2">
    <location>
        <begin position="815"/>
        <end position="911"/>
    </location>
</feature>
<dbReference type="FunFam" id="3.40.50.2000:FF:000009">
    <property type="entry name" value="Sterol 3-beta-glucosyltransferase UGT80A2"/>
    <property type="match status" value="1"/>
</dbReference>
<dbReference type="InterPro" id="IPR010610">
    <property type="entry name" value="EryCIII-like_C"/>
</dbReference>
<feature type="compositionally biased region" description="Polar residues" evidence="2">
    <location>
        <begin position="891"/>
        <end position="905"/>
    </location>
</feature>
<protein>
    <submittedName>
        <fullName evidence="5">CHIP6 protein</fullName>
    </submittedName>
</protein>
<sequence length="1235" mass="134978">MSEQPPRSQSPDFEPAPPPPTNEHDEFLRVEQIIHGGHPVNVIKDTSDHIAFPGPVPQEVQSPTSNSTSSPTDPLTTKSDPFIKEVSHGTPTESPEPVGGSTASRSFTTPQRPSPDKKWATELAPRTGAAIPREPRPRAAPGRARTSYLGRVIPEGSFANWEQDGYYSSSSSSSEDEDDTQRQAETKGAHARRERRQREIDDRRFRVGNENYSTSGKVKKDGRLRITVNETSNKGYLAKALGSAMKKVVPKDKREGEDGADVTNVSRGSSFSSLMDNDTDKPRLNIVIMVIGSRGDAQPFLKIGKVLKEEYGHRVRIATHPAFREFVEKDSGLEFFSVGGDPSELMAFMVKNPGMIPTLEAVKAGDIGKRRAAMAEMFEGFWRACINATDDEHDVNNLKMMGQMDPFVADAIIANPPSFAHIHCAEALGIPLHLMFTFPYTPTQAFPHPLASIKKSNVDPGYTNFISYPLVDLMVWQGLGDLVNDFRQKTLNLDPVSTLWAPGQSYRLHVPFSYLWSPGLVPKPEDWGDEVDVSGFVFLDLASTFTPPDDLEKFLNAGEEPIYIGFGSIVVDDPDKFTEMIFEAVKMAGVRVLLSKGWGGLGGENVPENVFMLENTPHDWLFPRVKACVIHGGAGTTAIALKCGKPTMVVPFFGDQHFWGSMLASAGAGPEPVPYKSLSAEKLAEGIEYCLTEEAQKASAEIAKDIELEGDGAVNAVRSFHHHLNLTGINSMRCTILRERVACWKLKKSTVKLSALAADIAVEKGFIPWKRLELIRHREWNDFEGPGEPVTGVASSLVNTVGNTFGGVGSVPYKMAKTTHKRKEKKKKRRKLKEMRAHRRHGKTADVAANDDNLHQHVETKDKSKAESGQPQQNGVANNEGSTGRPDLHSRATTGTMSSAETASTLGDPLGEYAEDVHHGFGKTARAVARAPGDLSMAVAQGFHNAPRLYGDDTVRRPPRVTGIRSGLKAAQHEFAYGVYDAFTGVVRLPYRGAKKDGVAGFVKGTGMGLGGFVLKNLAALAAPVGYTLRGAAKQADRAKQPDRLVRRARIIAGQREARNLGGPERKEIEKEVEEGWSTIKELWQALEAAEKRKGIKAHLTAKRKRGLNAAFESVQIAEEALAAVNRGDDVSTVVGTEKELKKLDENQTLPHRRTSVDTTTTRASTEGRGGPGKRSSGERSRSRDSKGGAQTNGSAPERQRKAKTTEDIPEDTEGEERQDKIPDMPTVARVRSVA</sequence>
<feature type="domain" description="Erythromycin biosynthesis protein CIII-like C-terminal" evidence="4">
    <location>
        <begin position="604"/>
        <end position="703"/>
    </location>
</feature>
<keyword evidence="6" id="KW-1185">Reference proteome</keyword>
<keyword evidence="1" id="KW-0808">Transferase</keyword>
<dbReference type="InterPro" id="IPR002213">
    <property type="entry name" value="UDP_glucos_trans"/>
</dbReference>
<dbReference type="CDD" id="cd03784">
    <property type="entry name" value="GT1_Gtf-like"/>
    <property type="match status" value="1"/>
</dbReference>
<dbReference type="SUPFAM" id="SSF53756">
    <property type="entry name" value="UDP-Glycosyltransferase/glycogen phosphorylase"/>
    <property type="match status" value="1"/>
</dbReference>
<dbReference type="PANTHER" id="PTHR48050">
    <property type="entry name" value="STEROL 3-BETA-GLUCOSYLTRANSFERASE"/>
    <property type="match status" value="1"/>
</dbReference>
<evidence type="ECO:0000313" key="6">
    <source>
        <dbReference type="Proteomes" id="UP000770015"/>
    </source>
</evidence>
<name>A0A9P9AEV3_9PEZI</name>
<dbReference type="InterPro" id="IPR004276">
    <property type="entry name" value="GlycoTrans_28_N"/>
</dbReference>
<evidence type="ECO:0000259" key="3">
    <source>
        <dbReference type="Pfam" id="PF03033"/>
    </source>
</evidence>
<comment type="caution">
    <text evidence="5">The sequence shown here is derived from an EMBL/GenBank/DDBJ whole genome shotgun (WGS) entry which is preliminary data.</text>
</comment>
<dbReference type="Pfam" id="PF06722">
    <property type="entry name" value="EryCIII-like_C"/>
    <property type="match status" value="1"/>
</dbReference>
<feature type="compositionally biased region" description="Basic residues" evidence="2">
    <location>
        <begin position="817"/>
        <end position="842"/>
    </location>
</feature>
<feature type="compositionally biased region" description="Low complexity" evidence="2">
    <location>
        <begin position="62"/>
        <end position="80"/>
    </location>
</feature>
<dbReference type="Pfam" id="PF03033">
    <property type="entry name" value="Glyco_transf_28"/>
    <property type="match status" value="1"/>
</dbReference>
<accession>A0A9P9AEV3</accession>
<evidence type="ECO:0000256" key="2">
    <source>
        <dbReference type="SAM" id="MobiDB-lite"/>
    </source>
</evidence>
<feature type="compositionally biased region" description="Basic and acidic residues" evidence="2">
    <location>
        <begin position="1198"/>
        <end position="1207"/>
    </location>
</feature>
<reference evidence="5" key="1">
    <citation type="journal article" date="2021" name="Nat. Commun.">
        <title>Genetic determinants of endophytism in the Arabidopsis root mycobiome.</title>
        <authorList>
            <person name="Mesny F."/>
            <person name="Miyauchi S."/>
            <person name="Thiergart T."/>
            <person name="Pickel B."/>
            <person name="Atanasova L."/>
            <person name="Karlsson M."/>
            <person name="Huettel B."/>
            <person name="Barry K.W."/>
            <person name="Haridas S."/>
            <person name="Chen C."/>
            <person name="Bauer D."/>
            <person name="Andreopoulos W."/>
            <person name="Pangilinan J."/>
            <person name="LaButti K."/>
            <person name="Riley R."/>
            <person name="Lipzen A."/>
            <person name="Clum A."/>
            <person name="Drula E."/>
            <person name="Henrissat B."/>
            <person name="Kohler A."/>
            <person name="Grigoriev I.V."/>
            <person name="Martin F.M."/>
            <person name="Hacquard S."/>
        </authorList>
    </citation>
    <scope>NUCLEOTIDE SEQUENCE</scope>
    <source>
        <strain evidence="5">MPI-SDFR-AT-0117</strain>
    </source>
</reference>
<feature type="compositionally biased region" description="Basic and acidic residues" evidence="2">
    <location>
        <begin position="196"/>
        <end position="205"/>
    </location>
</feature>
<evidence type="ECO:0000256" key="1">
    <source>
        <dbReference type="ARBA" id="ARBA00022679"/>
    </source>
</evidence>
<dbReference type="GO" id="GO:0016906">
    <property type="term" value="F:sterol 3-beta-glucosyltransferase activity"/>
    <property type="evidence" value="ECO:0007669"/>
    <property type="project" value="UniProtKB-ARBA"/>
</dbReference>
<feature type="region of interest" description="Disordered" evidence="2">
    <location>
        <begin position="1142"/>
        <end position="1235"/>
    </location>
</feature>
<dbReference type="FunFam" id="3.40.50.2000:FF:000100">
    <property type="entry name" value="Glycosyltransferase family 1 protein"/>
    <property type="match status" value="1"/>
</dbReference>
<dbReference type="Proteomes" id="UP000770015">
    <property type="component" value="Unassembled WGS sequence"/>
</dbReference>
<dbReference type="AlphaFoldDB" id="A0A9P9AEV3"/>